<gene>
    <name evidence="1" type="ORF">NQ176_g8307</name>
</gene>
<accession>A0ACC1MT41</accession>
<name>A0ACC1MT41_9HYPO</name>
<dbReference type="Proteomes" id="UP001143910">
    <property type="component" value="Unassembled WGS sequence"/>
</dbReference>
<sequence length="406" mass="46144">MGPGSVTDSVAIDGLSTSTSAQKRPLQAINESGIVSKPYKPRASRACESCHTRKVRCNVVATSPCTNCQLDNIQCLERERKPHQKRKAGNYGETQNETFSDQPSYAFPATLPELMGPSKYKLPSFIQPLPERLVNNESDMDYIYTRGALSLPDVSLESELVQAYISYIYPYMPSTDLHDLLQVLDHRDGSAGCVSLFLYQAIMFAATAFVENDRLLEAGYTSRKEIRRLYFNKARVLYDFDCEPNRLVVVQCLVLMTYWHDTPDGQKDLWYWQDLALHAAHFIDLQRDPVTMGIDPALCRLRKRLWWSLFMRDRMMALCMRKPSRIWEEDSDMPPLVESDFEIRSLSESSSSISPNCTMMPNTEVQSVLARLCIAQARLCVVVGHILKKQYTSSVLDPSQSAFNES</sequence>
<comment type="caution">
    <text evidence="1">The sequence shown here is derived from an EMBL/GenBank/DDBJ whole genome shotgun (WGS) entry which is preliminary data.</text>
</comment>
<keyword evidence="2" id="KW-1185">Reference proteome</keyword>
<evidence type="ECO:0000313" key="2">
    <source>
        <dbReference type="Proteomes" id="UP001143910"/>
    </source>
</evidence>
<evidence type="ECO:0000313" key="1">
    <source>
        <dbReference type="EMBL" id="KAJ2970190.1"/>
    </source>
</evidence>
<organism evidence="1 2">
    <name type="scientific">Zarea fungicola</name>
    <dbReference type="NCBI Taxonomy" id="93591"/>
    <lineage>
        <taxon>Eukaryota</taxon>
        <taxon>Fungi</taxon>
        <taxon>Dikarya</taxon>
        <taxon>Ascomycota</taxon>
        <taxon>Pezizomycotina</taxon>
        <taxon>Sordariomycetes</taxon>
        <taxon>Hypocreomycetidae</taxon>
        <taxon>Hypocreales</taxon>
        <taxon>Cordycipitaceae</taxon>
        <taxon>Zarea</taxon>
    </lineage>
</organism>
<reference evidence="1" key="1">
    <citation type="submission" date="2022-08" db="EMBL/GenBank/DDBJ databases">
        <title>Genome Sequence of Lecanicillium fungicola.</title>
        <authorList>
            <person name="Buettner E."/>
        </authorList>
    </citation>
    <scope>NUCLEOTIDE SEQUENCE</scope>
    <source>
        <strain evidence="1">Babe33</strain>
    </source>
</reference>
<protein>
    <submittedName>
        <fullName evidence="1">Uncharacterized protein</fullName>
    </submittedName>
</protein>
<proteinExistence type="predicted"/>
<dbReference type="EMBL" id="JANJQO010001584">
    <property type="protein sequence ID" value="KAJ2970190.1"/>
    <property type="molecule type" value="Genomic_DNA"/>
</dbReference>